<feature type="repeat" description="PPR" evidence="2">
    <location>
        <begin position="672"/>
        <end position="707"/>
    </location>
</feature>
<feature type="compositionally biased region" description="Polar residues" evidence="3">
    <location>
        <begin position="750"/>
        <end position="766"/>
    </location>
</feature>
<proteinExistence type="inferred from homology"/>
<feature type="region of interest" description="Disordered" evidence="3">
    <location>
        <begin position="743"/>
        <end position="778"/>
    </location>
</feature>
<sequence>MCPSRNRSITTPTHASLFETYNRCFSGNDFVAIDVVIDTLSDKWKEFTPHDFVFSLEMIQDLSTSQQEFWESMATLIRYSFSHMNHMYAQSSQEWRRTIAYAMMEVFWKQDLSAFADQIERARERPAAAQELDCWGPFSSDAEILAHITIDSLLLTYCQKRALELFEILSERGISMPGRFLESFIRVAVANGDGYQLERIGGMLLRQEELYHRSSLLTSEDTRPRNRPLTMPSRLMDVFVQGACDNGLFELAREVFDRGLEANRKYRAITFTRILNSYSVKEFGFDVVDAANSIKKRAKVDRLPKRRKDVDDSGALVMPSRPVDDDAASVQRPPAKAITVADPKDIEKYISVMETLGIEPSIVTLNVLTKLYLEMAQYKVPDAPVWKSAFKRYNPLGLEPDVVTHNTLLAYYEKHRDLTTMRKIYDDMVGVPGGGWVNKSKRARRLQRKQAEQGRVNSHETSDLKKTGELTFGNDTAAQDHDLSQSRYSSENKPSSPRHIRSNRDIYTYNTMLHALLQHAVETKDIASIGQCFYDMEQDGISADTVTFNTNILYHISRGDYAAAMQVYHSMDGTAHVAKRMTAVSSDSWASSSAATTGILAGLGPAGSSSSKPIRSTPSFVTSMPQYKLKGADGDKRVYNVDEGSQAPSSPKPAKGPAAVAATSQDSPPEPDVVTFTSLISGFGQSNKMDKAISVFMEMTKRFKIEPNLKTYSALAAGLHRAGDHERAERLWDEVLVDEEKSNERKEMHWNSSDNEGQASETNSGGRQEEEIELSEEERAERLYQERLIGGDMGGHLTVLERRQVEARRRMYRDSLKE</sequence>
<dbReference type="Pfam" id="PF13041">
    <property type="entry name" value="PPR_2"/>
    <property type="match status" value="1"/>
</dbReference>
<evidence type="ECO:0000313" key="4">
    <source>
        <dbReference type="EMBL" id="KAG0007642.1"/>
    </source>
</evidence>
<accession>A0A9P6MMC9</accession>
<feature type="compositionally biased region" description="Polar residues" evidence="3">
    <location>
        <begin position="485"/>
        <end position="495"/>
    </location>
</feature>
<dbReference type="EMBL" id="JAAAID010002253">
    <property type="protein sequence ID" value="KAG0007642.1"/>
    <property type="molecule type" value="Genomic_DNA"/>
</dbReference>
<protein>
    <recommendedName>
        <fullName evidence="6">Pentatricopeptide repeat protein</fullName>
    </recommendedName>
</protein>
<feature type="compositionally biased region" description="Low complexity" evidence="3">
    <location>
        <begin position="645"/>
        <end position="664"/>
    </location>
</feature>
<dbReference type="InterPro" id="IPR002885">
    <property type="entry name" value="PPR_rpt"/>
</dbReference>
<evidence type="ECO:0000313" key="5">
    <source>
        <dbReference type="Proteomes" id="UP000703661"/>
    </source>
</evidence>
<name>A0A9P6MMC9_9FUNG</name>
<dbReference type="PANTHER" id="PTHR46128:SF329">
    <property type="entry name" value="MITOCHONDRIAL GROUP I INTRON SPLICING FACTOR DMR1"/>
    <property type="match status" value="1"/>
</dbReference>
<evidence type="ECO:0008006" key="6">
    <source>
        <dbReference type="Google" id="ProtNLM"/>
    </source>
</evidence>
<dbReference type="PANTHER" id="PTHR46128">
    <property type="entry name" value="MITOCHONDRIAL GROUP I INTRON SPLICING FACTOR CCM1"/>
    <property type="match status" value="1"/>
</dbReference>
<evidence type="ECO:0000256" key="3">
    <source>
        <dbReference type="SAM" id="MobiDB-lite"/>
    </source>
</evidence>
<dbReference type="Pfam" id="PF13812">
    <property type="entry name" value="PPR_3"/>
    <property type="match status" value="1"/>
</dbReference>
<feature type="region of interest" description="Disordered" evidence="3">
    <location>
        <begin position="635"/>
        <end position="672"/>
    </location>
</feature>
<dbReference type="PROSITE" id="PS51375">
    <property type="entry name" value="PPR"/>
    <property type="match status" value="1"/>
</dbReference>
<reference evidence="4" key="1">
    <citation type="journal article" date="2020" name="Fungal Divers.">
        <title>Resolving the Mortierellaceae phylogeny through synthesis of multi-gene phylogenetics and phylogenomics.</title>
        <authorList>
            <person name="Vandepol N."/>
            <person name="Liber J."/>
            <person name="Desiro A."/>
            <person name="Na H."/>
            <person name="Kennedy M."/>
            <person name="Barry K."/>
            <person name="Grigoriev I.V."/>
            <person name="Miller A.N."/>
            <person name="O'Donnell K."/>
            <person name="Stajich J.E."/>
            <person name="Bonito G."/>
        </authorList>
    </citation>
    <scope>NUCLEOTIDE SEQUENCE</scope>
    <source>
        <strain evidence="4">NRRL 2769</strain>
    </source>
</reference>
<feature type="region of interest" description="Disordered" evidence="3">
    <location>
        <begin position="440"/>
        <end position="502"/>
    </location>
</feature>
<organism evidence="4 5">
    <name type="scientific">Entomortierella chlamydospora</name>
    <dbReference type="NCBI Taxonomy" id="101097"/>
    <lineage>
        <taxon>Eukaryota</taxon>
        <taxon>Fungi</taxon>
        <taxon>Fungi incertae sedis</taxon>
        <taxon>Mucoromycota</taxon>
        <taxon>Mortierellomycotina</taxon>
        <taxon>Mortierellomycetes</taxon>
        <taxon>Mortierellales</taxon>
        <taxon>Mortierellaceae</taxon>
        <taxon>Entomortierella</taxon>
    </lineage>
</organism>
<dbReference type="Proteomes" id="UP000703661">
    <property type="component" value="Unassembled WGS sequence"/>
</dbReference>
<dbReference type="AlphaFoldDB" id="A0A9P6MMC9"/>
<evidence type="ECO:0000256" key="1">
    <source>
        <dbReference type="ARBA" id="ARBA00007626"/>
    </source>
</evidence>
<dbReference type="InterPro" id="IPR011990">
    <property type="entry name" value="TPR-like_helical_dom_sf"/>
</dbReference>
<dbReference type="NCBIfam" id="TIGR00756">
    <property type="entry name" value="PPR"/>
    <property type="match status" value="1"/>
</dbReference>
<comment type="similarity">
    <text evidence="1">Belongs to the PPR family. P subfamily.</text>
</comment>
<dbReference type="Gene3D" id="1.25.40.10">
    <property type="entry name" value="Tetratricopeptide repeat domain"/>
    <property type="match status" value="3"/>
</dbReference>
<keyword evidence="5" id="KW-1185">Reference proteome</keyword>
<comment type="caution">
    <text evidence="4">The sequence shown here is derived from an EMBL/GenBank/DDBJ whole genome shotgun (WGS) entry which is preliminary data.</text>
</comment>
<gene>
    <name evidence="4" type="ORF">BGZ80_004414</name>
</gene>
<evidence type="ECO:0000256" key="2">
    <source>
        <dbReference type="PROSITE-ProRule" id="PRU00708"/>
    </source>
</evidence>
<dbReference type="InterPro" id="IPR050872">
    <property type="entry name" value="PPR_P_subfamily"/>
</dbReference>
<feature type="compositionally biased region" description="Basic and acidic residues" evidence="3">
    <location>
        <begin position="449"/>
        <end position="468"/>
    </location>
</feature>